<comment type="subcellular location">
    <subcellularLocation>
        <location evidence="1">Membrane</location>
        <topology evidence="1">Multi-pass membrane protein</topology>
    </subcellularLocation>
</comment>
<dbReference type="eggNOG" id="COG0697">
    <property type="taxonomic scope" value="Bacteria"/>
</dbReference>
<name>B3ESF1_AMOA5</name>
<sequence length="300" mass="33332">MSNKTKAIAFILLNCISFTLSMTINKLVNPAIPVALKVLIRASFGLLFFSPLILKSGFRVLVSNKLSLQILRIFLMSIAMGATYFTYTNMPFTIAISIGFTGPIFTAVLSYLILKDRLKIGQWVAIFIGYLGVLLIIKPHGEVNYAIYVAILGNVVVGLSLIFTKRLVKIDSKNTILILGNIGIVATSSLWAFIYWLGSKYENLWLHAVWVCPSWKDFQWLIIMGFLGAISQMASITALKYASPSFLSPFEYSRLVLAVPIGIFLGEALPGYREIVGIIIILISTVYNSWQGDFHAKSKK</sequence>
<dbReference type="HOGENOM" id="CLU_032828_0_0_10"/>
<protein>
    <recommendedName>
        <fullName evidence="6">EamA domain-containing protein</fullName>
    </recommendedName>
</protein>
<evidence type="ECO:0000313" key="7">
    <source>
        <dbReference type="EMBL" id="ACE06153.1"/>
    </source>
</evidence>
<evidence type="ECO:0000256" key="1">
    <source>
        <dbReference type="ARBA" id="ARBA00004141"/>
    </source>
</evidence>
<dbReference type="KEGG" id="aas:Aasi_0774"/>
<evidence type="ECO:0000256" key="2">
    <source>
        <dbReference type="ARBA" id="ARBA00022692"/>
    </source>
</evidence>
<feature type="transmembrane region" description="Helical" evidence="5">
    <location>
        <begin position="66"/>
        <end position="86"/>
    </location>
</feature>
<dbReference type="Pfam" id="PF00892">
    <property type="entry name" value="EamA"/>
    <property type="match status" value="1"/>
</dbReference>
<dbReference type="RefSeq" id="WP_012472922.1">
    <property type="nucleotide sequence ID" value="NC_010830.1"/>
</dbReference>
<feature type="transmembrane region" description="Helical" evidence="5">
    <location>
        <begin position="218"/>
        <end position="239"/>
    </location>
</feature>
<reference evidence="7 8" key="1">
    <citation type="journal article" date="2010" name="J. Bacteriol.">
        <title>The genome of the amoeba symbiont 'Candidatus Amoebophilus asiaticus' reveals common mechanisms for host cell interaction among amoeba-associated bacteria.</title>
        <authorList>
            <person name="Schmitz-Esser S."/>
            <person name="Tischler P."/>
            <person name="Arnold R."/>
            <person name="Montanaro J."/>
            <person name="Wagner M."/>
            <person name="Rattei T."/>
            <person name="Horn M."/>
        </authorList>
    </citation>
    <scope>NUCLEOTIDE SEQUENCE [LARGE SCALE GENOMIC DNA]</scope>
    <source>
        <strain evidence="7 8">5a2</strain>
    </source>
</reference>
<dbReference type="InterPro" id="IPR037185">
    <property type="entry name" value="EmrE-like"/>
</dbReference>
<organism evidence="7 8">
    <name type="scientific">Amoebophilus asiaticus (strain 5a2)</name>
    <dbReference type="NCBI Taxonomy" id="452471"/>
    <lineage>
        <taxon>Bacteria</taxon>
        <taxon>Pseudomonadati</taxon>
        <taxon>Bacteroidota</taxon>
        <taxon>Cytophagia</taxon>
        <taxon>Cytophagales</taxon>
        <taxon>Amoebophilaceae</taxon>
        <taxon>Candidatus Amoebophilus</taxon>
    </lineage>
</organism>
<evidence type="ECO:0000256" key="5">
    <source>
        <dbReference type="SAM" id="Phobius"/>
    </source>
</evidence>
<gene>
    <name evidence="7" type="ordered locus">Aasi_0774</name>
</gene>
<feature type="transmembrane region" description="Helical" evidence="5">
    <location>
        <begin position="143"/>
        <end position="164"/>
    </location>
</feature>
<dbReference type="AlphaFoldDB" id="B3ESF1"/>
<evidence type="ECO:0000256" key="3">
    <source>
        <dbReference type="ARBA" id="ARBA00022989"/>
    </source>
</evidence>
<keyword evidence="4 5" id="KW-0472">Membrane</keyword>
<dbReference type="GO" id="GO:0016020">
    <property type="term" value="C:membrane"/>
    <property type="evidence" value="ECO:0007669"/>
    <property type="project" value="UniProtKB-SubCell"/>
</dbReference>
<dbReference type="Proteomes" id="UP000001227">
    <property type="component" value="Chromosome"/>
</dbReference>
<keyword evidence="3 5" id="KW-1133">Transmembrane helix</keyword>
<dbReference type="PANTHER" id="PTHR22911">
    <property type="entry name" value="ACYL-MALONYL CONDENSING ENZYME-RELATED"/>
    <property type="match status" value="1"/>
</dbReference>
<feature type="transmembrane region" description="Helical" evidence="5">
    <location>
        <begin position="120"/>
        <end position="137"/>
    </location>
</feature>
<dbReference type="InterPro" id="IPR000620">
    <property type="entry name" value="EamA_dom"/>
</dbReference>
<feature type="domain" description="EamA" evidence="6">
    <location>
        <begin position="6"/>
        <end position="137"/>
    </location>
</feature>
<evidence type="ECO:0000256" key="4">
    <source>
        <dbReference type="ARBA" id="ARBA00023136"/>
    </source>
</evidence>
<feature type="transmembrane region" description="Helical" evidence="5">
    <location>
        <begin position="246"/>
        <end position="265"/>
    </location>
</feature>
<feature type="transmembrane region" description="Helical" evidence="5">
    <location>
        <begin position="7"/>
        <end position="28"/>
    </location>
</feature>
<feature type="transmembrane region" description="Helical" evidence="5">
    <location>
        <begin position="271"/>
        <end position="290"/>
    </location>
</feature>
<dbReference type="PANTHER" id="PTHR22911:SF6">
    <property type="entry name" value="SOLUTE CARRIER FAMILY 35 MEMBER G1"/>
    <property type="match status" value="1"/>
</dbReference>
<keyword evidence="8" id="KW-1185">Reference proteome</keyword>
<evidence type="ECO:0000259" key="6">
    <source>
        <dbReference type="Pfam" id="PF00892"/>
    </source>
</evidence>
<feature type="transmembrane region" description="Helical" evidence="5">
    <location>
        <begin position="92"/>
        <end position="113"/>
    </location>
</feature>
<dbReference type="OrthoDB" id="369870at2"/>
<keyword evidence="2 5" id="KW-0812">Transmembrane</keyword>
<feature type="transmembrane region" description="Helical" evidence="5">
    <location>
        <begin position="176"/>
        <end position="198"/>
    </location>
</feature>
<accession>B3ESF1</accession>
<dbReference type="EMBL" id="CP001102">
    <property type="protein sequence ID" value="ACE06153.1"/>
    <property type="molecule type" value="Genomic_DNA"/>
</dbReference>
<dbReference type="STRING" id="452471.Aasi_0774"/>
<evidence type="ECO:0000313" key="8">
    <source>
        <dbReference type="Proteomes" id="UP000001227"/>
    </source>
</evidence>
<proteinExistence type="predicted"/>
<dbReference type="SUPFAM" id="SSF103481">
    <property type="entry name" value="Multidrug resistance efflux transporter EmrE"/>
    <property type="match status" value="2"/>
</dbReference>
<feature type="transmembrane region" description="Helical" evidence="5">
    <location>
        <begin position="34"/>
        <end position="54"/>
    </location>
</feature>